<dbReference type="InterPro" id="IPR029062">
    <property type="entry name" value="Class_I_gatase-like"/>
</dbReference>
<keyword evidence="1" id="KW-0472">Membrane</keyword>
<comment type="caution">
    <text evidence="2">The sequence shown here is derived from an EMBL/GenBank/DDBJ whole genome shotgun (WGS) entry which is preliminary data.</text>
</comment>
<dbReference type="Proteomes" id="UP000660024">
    <property type="component" value="Unassembled WGS sequence"/>
</dbReference>
<feature type="transmembrane region" description="Helical" evidence="1">
    <location>
        <begin position="42"/>
        <end position="64"/>
    </location>
</feature>
<evidence type="ECO:0000256" key="1">
    <source>
        <dbReference type="SAM" id="Phobius"/>
    </source>
</evidence>
<evidence type="ECO:0008006" key="4">
    <source>
        <dbReference type="Google" id="ProtNLM"/>
    </source>
</evidence>
<keyword evidence="1" id="KW-1133">Transmembrane helix</keyword>
<organism evidence="2 3">
    <name type="scientific">Pedobacter segetis</name>
    <dbReference type="NCBI Taxonomy" id="2793069"/>
    <lineage>
        <taxon>Bacteria</taxon>
        <taxon>Pseudomonadati</taxon>
        <taxon>Bacteroidota</taxon>
        <taxon>Sphingobacteriia</taxon>
        <taxon>Sphingobacteriales</taxon>
        <taxon>Sphingobacteriaceae</taxon>
        <taxon>Pedobacter</taxon>
    </lineage>
</organism>
<evidence type="ECO:0000313" key="2">
    <source>
        <dbReference type="EMBL" id="MBK0383440.1"/>
    </source>
</evidence>
<evidence type="ECO:0000313" key="3">
    <source>
        <dbReference type="Proteomes" id="UP000660024"/>
    </source>
</evidence>
<dbReference type="SUPFAM" id="SSF52317">
    <property type="entry name" value="Class I glutamine amidotransferase-like"/>
    <property type="match status" value="1"/>
</dbReference>
<accession>A0ABS1BKM1</accession>
<reference evidence="2 3" key="1">
    <citation type="submission" date="2020-12" db="EMBL/GenBank/DDBJ databases">
        <title>Bacterial novel species Pedobacter sp. SD-b isolated from soil.</title>
        <authorList>
            <person name="Jung H.-Y."/>
        </authorList>
    </citation>
    <scope>NUCLEOTIDE SEQUENCE [LARGE SCALE GENOMIC DNA]</scope>
    <source>
        <strain evidence="2 3">SD-b</strain>
    </source>
</reference>
<dbReference type="PANTHER" id="PTHR37947:SF1">
    <property type="entry name" value="BLL2462 PROTEIN"/>
    <property type="match status" value="1"/>
</dbReference>
<dbReference type="PANTHER" id="PTHR37947">
    <property type="entry name" value="BLL2462 PROTEIN"/>
    <property type="match status" value="1"/>
</dbReference>
<proteinExistence type="predicted"/>
<feature type="transmembrane region" description="Helical" evidence="1">
    <location>
        <begin position="12"/>
        <end position="30"/>
    </location>
</feature>
<keyword evidence="3" id="KW-1185">Reference proteome</keyword>
<dbReference type="RefSeq" id="WP_200586249.1">
    <property type="nucleotide sequence ID" value="NZ_JAEHFY010000014.1"/>
</dbReference>
<name>A0ABS1BKM1_9SPHI</name>
<dbReference type="EMBL" id="JAEHFY010000014">
    <property type="protein sequence ID" value="MBK0383440.1"/>
    <property type="molecule type" value="Genomic_DNA"/>
</dbReference>
<gene>
    <name evidence="2" type="ORF">I5M32_10755</name>
</gene>
<sequence>MLISLLFNDLSAWLIIPCLFLGGGFAWLLYQKSNLDDKNLKTILFATRFLTISVLSFLLLAPLLKSVKQRLEKPLIIIAQDASASISIAANPNFDSLKYHQDFKQLAKQLSKDYDVKVLNFGDGVNAGFQFNQDQKQTDFSQLFSYIKNQYINQNIGALIFASDGIYNRGASPVSENNKQLFPIYTVALGDTIPKKDLVVSPINYNNLVYLGNDHEIEIPVSAFMAKGLNSVLKITTNDGQSKNIALNIDKENWNKTFKINLETKKKGIQKIVVQAAAIKNELTTQNNTQTIFVEVLDGKEKILILANAPHPDIAAIKQAIENNKNYEVKVAFADDLPKNIKDYGLIIFHDLPSVDHPINQVFEQANQKSKWFIIGNQCNTSALSQKQNLLNISGQSVSQEYLSVLNQDFTAFSLNDSTKTALNNLAPLNAPFGNYSLKLPGSILFYQQVGNVKTNAPLLAFANDAGVKTAILTGEGIWRWRLEDFEKNENHDAFDELISKSVQYLSAKDDQRKFRVYPSKNRFADNEQVILNAELYDDAYNLNNQPDVNIDIKGKSGKKYSFLFSRMGKSYQLNAGFLPADEYTFEAKTKLGKNNFTATGSFLIEQLNIELMQTTANHQLLYNMAKTSGGEMVQARNLKKLAELIPKNEKVKTISYEEKSYDSLINLKWVFATIILLLSIEWFLRKRNGAI</sequence>
<keyword evidence="1" id="KW-0812">Transmembrane</keyword>
<protein>
    <recommendedName>
        <fullName evidence="4">VWA domain-containing protein</fullName>
    </recommendedName>
</protein>